<evidence type="ECO:0000256" key="4">
    <source>
        <dbReference type="SAM" id="MobiDB-lite"/>
    </source>
</evidence>
<dbReference type="InterPro" id="IPR000307">
    <property type="entry name" value="Ribosomal_bS16"/>
</dbReference>
<evidence type="ECO:0000256" key="1">
    <source>
        <dbReference type="ARBA" id="ARBA00022980"/>
    </source>
</evidence>
<evidence type="ECO:0000256" key="2">
    <source>
        <dbReference type="ARBA" id="ARBA00023274"/>
    </source>
</evidence>
<comment type="caution">
    <text evidence="5">The sequence shown here is derived from an EMBL/GenBank/DDBJ whole genome shotgun (WGS) entry which is preliminary data.</text>
</comment>
<feature type="compositionally biased region" description="Low complexity" evidence="4">
    <location>
        <begin position="114"/>
        <end position="125"/>
    </location>
</feature>
<gene>
    <name evidence="3" type="primary">rpsP</name>
    <name evidence="5" type="ORF">A2V68_01460</name>
</gene>
<comment type="similarity">
    <text evidence="3">Belongs to the bacterial ribosomal protein bS16 family.</text>
</comment>
<dbReference type="InterPro" id="IPR020592">
    <property type="entry name" value="Ribosomal_bS16_CS"/>
</dbReference>
<dbReference type="InterPro" id="IPR023803">
    <property type="entry name" value="Ribosomal_bS16_dom_sf"/>
</dbReference>
<dbReference type="Pfam" id="PF00886">
    <property type="entry name" value="Ribosomal_S16"/>
    <property type="match status" value="1"/>
</dbReference>
<dbReference type="PANTHER" id="PTHR12919">
    <property type="entry name" value="30S RIBOSOMAL PROTEIN S16"/>
    <property type="match status" value="1"/>
</dbReference>
<accession>A0A1F4NRW8</accession>
<dbReference type="GO" id="GO:0005737">
    <property type="term" value="C:cytoplasm"/>
    <property type="evidence" value="ECO:0007669"/>
    <property type="project" value="UniProtKB-ARBA"/>
</dbReference>
<dbReference type="GO" id="GO:0003735">
    <property type="term" value="F:structural constituent of ribosome"/>
    <property type="evidence" value="ECO:0007669"/>
    <property type="project" value="InterPro"/>
</dbReference>
<evidence type="ECO:0000256" key="3">
    <source>
        <dbReference type="HAMAP-Rule" id="MF_00385"/>
    </source>
</evidence>
<feature type="compositionally biased region" description="Basic and acidic residues" evidence="4">
    <location>
        <begin position="85"/>
        <end position="94"/>
    </location>
</feature>
<feature type="region of interest" description="Disordered" evidence="4">
    <location>
        <begin position="85"/>
        <end position="139"/>
    </location>
</feature>
<dbReference type="HAMAP" id="MF_00385">
    <property type="entry name" value="Ribosomal_bS16"/>
    <property type="match status" value="1"/>
</dbReference>
<reference evidence="5 6" key="1">
    <citation type="journal article" date="2016" name="Nat. Commun.">
        <title>Thousands of microbial genomes shed light on interconnected biogeochemical processes in an aquifer system.</title>
        <authorList>
            <person name="Anantharaman K."/>
            <person name="Brown C.T."/>
            <person name="Hug L.A."/>
            <person name="Sharon I."/>
            <person name="Castelle C.J."/>
            <person name="Probst A.J."/>
            <person name="Thomas B.C."/>
            <person name="Singh A."/>
            <person name="Wilkins M.J."/>
            <person name="Karaoz U."/>
            <person name="Brodie E.L."/>
            <person name="Williams K.H."/>
            <person name="Hubbard S.S."/>
            <person name="Banfield J.F."/>
        </authorList>
    </citation>
    <scope>NUCLEOTIDE SEQUENCE [LARGE SCALE GENOMIC DNA]</scope>
</reference>
<dbReference type="Gene3D" id="3.30.1320.10">
    <property type="match status" value="1"/>
</dbReference>
<dbReference type="PROSITE" id="PS00732">
    <property type="entry name" value="RIBOSOMAL_S16"/>
    <property type="match status" value="1"/>
</dbReference>
<dbReference type="STRING" id="1798535.A2V68_01460"/>
<dbReference type="GO" id="GO:0015935">
    <property type="term" value="C:small ribosomal subunit"/>
    <property type="evidence" value="ECO:0007669"/>
    <property type="project" value="TreeGrafter"/>
</dbReference>
<dbReference type="Proteomes" id="UP000176651">
    <property type="component" value="Unassembled WGS sequence"/>
</dbReference>
<protein>
    <recommendedName>
        <fullName evidence="3">Small ribosomal subunit protein bS16</fullName>
    </recommendedName>
</protein>
<dbReference type="NCBIfam" id="TIGR00002">
    <property type="entry name" value="S16"/>
    <property type="match status" value="1"/>
</dbReference>
<keyword evidence="2 3" id="KW-0687">Ribonucleoprotein</keyword>
<evidence type="ECO:0000313" key="6">
    <source>
        <dbReference type="Proteomes" id="UP000176651"/>
    </source>
</evidence>
<organism evidence="5 6">
    <name type="scientific">candidate division Kazan bacterium RBG_13_50_9</name>
    <dbReference type="NCBI Taxonomy" id="1798535"/>
    <lineage>
        <taxon>Bacteria</taxon>
        <taxon>Bacteria division Kazan-3B-28</taxon>
    </lineage>
</organism>
<dbReference type="EMBL" id="META01000006">
    <property type="protein sequence ID" value="OGB74018.1"/>
    <property type="molecule type" value="Genomic_DNA"/>
</dbReference>
<dbReference type="AlphaFoldDB" id="A0A1F4NRW8"/>
<evidence type="ECO:0000313" key="5">
    <source>
        <dbReference type="EMBL" id="OGB74018.1"/>
    </source>
</evidence>
<sequence>MLVIRLSRRGRRNLPSYRILVAEHSKPTDGKFVEALGYYRPAEADQPLSVDKERAQYWLAQGARPSRTVARLLNRVGFNLPVEERHRAPKKLEQLAEAAAEVPTGAKAEPVPEPTATEPAPSEESIGPTPAPIELEPES</sequence>
<dbReference type="PANTHER" id="PTHR12919:SF20">
    <property type="entry name" value="SMALL RIBOSOMAL SUBUNIT PROTEIN BS16M"/>
    <property type="match status" value="1"/>
</dbReference>
<proteinExistence type="inferred from homology"/>
<keyword evidence="1 3" id="KW-0689">Ribosomal protein</keyword>
<dbReference type="GO" id="GO:0006412">
    <property type="term" value="P:translation"/>
    <property type="evidence" value="ECO:0007669"/>
    <property type="project" value="UniProtKB-UniRule"/>
</dbReference>
<name>A0A1F4NRW8_UNCK3</name>
<dbReference type="SUPFAM" id="SSF54565">
    <property type="entry name" value="Ribosomal protein S16"/>
    <property type="match status" value="1"/>
</dbReference>